<evidence type="ECO:0000313" key="2">
    <source>
        <dbReference type="EMBL" id="MPC26700.1"/>
    </source>
</evidence>
<reference evidence="2 3" key="1">
    <citation type="submission" date="2019-05" db="EMBL/GenBank/DDBJ databases">
        <title>Another draft genome of Portunus trituberculatus and its Hox gene families provides insights of decapod evolution.</title>
        <authorList>
            <person name="Jeong J.-H."/>
            <person name="Song I."/>
            <person name="Kim S."/>
            <person name="Choi T."/>
            <person name="Kim D."/>
            <person name="Ryu S."/>
            <person name="Kim W."/>
        </authorList>
    </citation>
    <scope>NUCLEOTIDE SEQUENCE [LARGE SCALE GENOMIC DNA]</scope>
    <source>
        <tissue evidence="2">Muscle</tissue>
    </source>
</reference>
<evidence type="ECO:0000256" key="1">
    <source>
        <dbReference type="SAM" id="MobiDB-lite"/>
    </source>
</evidence>
<feature type="region of interest" description="Disordered" evidence="1">
    <location>
        <begin position="46"/>
        <end position="66"/>
    </location>
</feature>
<protein>
    <submittedName>
        <fullName evidence="2">Uncharacterized protein</fullName>
    </submittedName>
</protein>
<dbReference type="AlphaFoldDB" id="A0A5B7DYQ9"/>
<sequence length="85" mass="9611">MELIRKLEKETGVINVCEEYGMAKQTVLDFSKSKDKPVEYSAKYCEDAPSSKSGKGAPRKNARSGKDAVTVIMWCVQQLESWHRN</sequence>
<proteinExistence type="predicted"/>
<name>A0A5B7DYQ9_PORTR</name>
<evidence type="ECO:0000313" key="3">
    <source>
        <dbReference type="Proteomes" id="UP000324222"/>
    </source>
</evidence>
<dbReference type="EMBL" id="VSRR010001637">
    <property type="protein sequence ID" value="MPC26700.1"/>
    <property type="molecule type" value="Genomic_DNA"/>
</dbReference>
<comment type="caution">
    <text evidence="2">The sequence shown here is derived from an EMBL/GenBank/DDBJ whole genome shotgun (WGS) entry which is preliminary data.</text>
</comment>
<dbReference type="Proteomes" id="UP000324222">
    <property type="component" value="Unassembled WGS sequence"/>
</dbReference>
<gene>
    <name evidence="2" type="ORF">E2C01_019847</name>
</gene>
<keyword evidence="3" id="KW-1185">Reference proteome</keyword>
<accession>A0A5B7DYQ9</accession>
<organism evidence="2 3">
    <name type="scientific">Portunus trituberculatus</name>
    <name type="common">Swimming crab</name>
    <name type="synonym">Neptunus trituberculatus</name>
    <dbReference type="NCBI Taxonomy" id="210409"/>
    <lineage>
        <taxon>Eukaryota</taxon>
        <taxon>Metazoa</taxon>
        <taxon>Ecdysozoa</taxon>
        <taxon>Arthropoda</taxon>
        <taxon>Crustacea</taxon>
        <taxon>Multicrustacea</taxon>
        <taxon>Malacostraca</taxon>
        <taxon>Eumalacostraca</taxon>
        <taxon>Eucarida</taxon>
        <taxon>Decapoda</taxon>
        <taxon>Pleocyemata</taxon>
        <taxon>Brachyura</taxon>
        <taxon>Eubrachyura</taxon>
        <taxon>Portunoidea</taxon>
        <taxon>Portunidae</taxon>
        <taxon>Portuninae</taxon>
        <taxon>Portunus</taxon>
    </lineage>
</organism>